<dbReference type="SUPFAM" id="SSF82649">
    <property type="entry name" value="SufE/NifU"/>
    <property type="match status" value="1"/>
</dbReference>
<dbReference type="PANTHER" id="PTHR43597">
    <property type="entry name" value="SULFUR ACCEPTOR PROTEIN CSDE"/>
    <property type="match status" value="1"/>
</dbReference>
<dbReference type="AlphaFoldDB" id="A0A1H7CNM9"/>
<evidence type="ECO:0000313" key="3">
    <source>
        <dbReference type="EMBL" id="SEJ90834.1"/>
    </source>
</evidence>
<evidence type="ECO:0000313" key="4">
    <source>
        <dbReference type="Proteomes" id="UP000242930"/>
    </source>
</evidence>
<dbReference type="Gene3D" id="3.90.1010.10">
    <property type="match status" value="1"/>
</dbReference>
<comment type="similarity">
    <text evidence="1">Belongs to the SufE family.</text>
</comment>
<sequence>MNLPEAARQALADFAHCPGWEQRARLLMQWGERLEPLEETERCEANRVHGCESTVWLVPGHAGERLSFRASSDARLLRGLLALLLVRVNGLTAAELAAVDVADWFAQLGLARQLSPSRSNGLNAVLQRIRALAADASL</sequence>
<proteinExistence type="inferred from homology"/>
<dbReference type="EMBL" id="FNZE01000028">
    <property type="protein sequence ID" value="SEJ90834.1"/>
    <property type="molecule type" value="Genomic_DNA"/>
</dbReference>
<dbReference type="PANTHER" id="PTHR43597:SF5">
    <property type="entry name" value="SUFE-LIKE PROTEIN 2, CHLOROPLASTIC"/>
    <property type="match status" value="1"/>
</dbReference>
<dbReference type="OrthoDB" id="9799320at2"/>
<name>A0A1H7CNM9_9PSED</name>
<evidence type="ECO:0000256" key="1">
    <source>
        <dbReference type="ARBA" id="ARBA00010282"/>
    </source>
</evidence>
<dbReference type="Proteomes" id="UP000242930">
    <property type="component" value="Unassembled WGS sequence"/>
</dbReference>
<dbReference type="STRING" id="915471.SAMN05216201_12817"/>
<dbReference type="InterPro" id="IPR003808">
    <property type="entry name" value="Fe-S_metab-assoc_dom"/>
</dbReference>
<feature type="domain" description="Fe-S metabolism associated" evidence="2">
    <location>
        <begin position="12"/>
        <end position="131"/>
    </location>
</feature>
<dbReference type="Pfam" id="PF02657">
    <property type="entry name" value="SufE"/>
    <property type="match status" value="1"/>
</dbReference>
<protein>
    <submittedName>
        <fullName evidence="3">Cysteine desulfuration protein SufE</fullName>
    </submittedName>
</protein>
<gene>
    <name evidence="3" type="ORF">SAMN05216201_12817</name>
</gene>
<dbReference type="RefSeq" id="WP_090313696.1">
    <property type="nucleotide sequence ID" value="NZ_FNZE01000028.1"/>
</dbReference>
<evidence type="ECO:0000259" key="2">
    <source>
        <dbReference type="Pfam" id="PF02657"/>
    </source>
</evidence>
<keyword evidence="4" id="KW-1185">Reference proteome</keyword>
<reference evidence="4" key="1">
    <citation type="submission" date="2016-10" db="EMBL/GenBank/DDBJ databases">
        <authorList>
            <person name="Varghese N."/>
            <person name="Submissions S."/>
        </authorList>
    </citation>
    <scope>NUCLEOTIDE SEQUENCE [LARGE SCALE GENOMIC DNA]</scope>
    <source>
        <strain evidence="4">LMG 25967</strain>
    </source>
</reference>
<accession>A0A1H7CNM9</accession>
<organism evidence="3 4">
    <name type="scientific">Pseudomonas linyingensis</name>
    <dbReference type="NCBI Taxonomy" id="915471"/>
    <lineage>
        <taxon>Bacteria</taxon>
        <taxon>Pseudomonadati</taxon>
        <taxon>Pseudomonadota</taxon>
        <taxon>Gammaproteobacteria</taxon>
        <taxon>Pseudomonadales</taxon>
        <taxon>Pseudomonadaceae</taxon>
        <taxon>Pseudomonas</taxon>
    </lineage>
</organism>